<evidence type="ECO:0000313" key="8">
    <source>
        <dbReference type="EMBL" id="MCP9291716.1"/>
    </source>
</evidence>
<dbReference type="EMBL" id="JANDBC010000001">
    <property type="protein sequence ID" value="MCP9291716.1"/>
    <property type="molecule type" value="Genomic_DNA"/>
</dbReference>
<dbReference type="RefSeq" id="WP_255134579.1">
    <property type="nucleotide sequence ID" value="NZ_JANDBC010000001.1"/>
</dbReference>
<proteinExistence type="predicted"/>
<evidence type="ECO:0000256" key="4">
    <source>
        <dbReference type="ARBA" id="ARBA00022989"/>
    </source>
</evidence>
<reference evidence="8" key="1">
    <citation type="submission" date="2022-06" db="EMBL/GenBank/DDBJ databases">
        <title>Gracilimonas sp. CAU 1638 isolated from sea sediment.</title>
        <authorList>
            <person name="Kim W."/>
        </authorList>
    </citation>
    <scope>NUCLEOTIDE SEQUENCE</scope>
    <source>
        <strain evidence="8">CAU 1638</strain>
    </source>
</reference>
<comment type="caution">
    <text evidence="8">The sequence shown here is derived from an EMBL/GenBank/DDBJ whole genome shotgun (WGS) entry which is preliminary data.</text>
</comment>
<feature type="transmembrane region" description="Helical" evidence="6">
    <location>
        <begin position="59"/>
        <end position="79"/>
    </location>
</feature>
<dbReference type="Proteomes" id="UP001139125">
    <property type="component" value="Unassembled WGS sequence"/>
</dbReference>
<name>A0A9X2RE30_9BACT</name>
<dbReference type="PANTHER" id="PTHR42709:SF6">
    <property type="entry name" value="UNDECAPRENYL PHOSPHATE TRANSPORTER A"/>
    <property type="match status" value="1"/>
</dbReference>
<evidence type="ECO:0000256" key="5">
    <source>
        <dbReference type="ARBA" id="ARBA00023136"/>
    </source>
</evidence>
<dbReference type="InterPro" id="IPR051311">
    <property type="entry name" value="DedA_domain"/>
</dbReference>
<sequence length="215" mass="24271">MADQIVQSIVDWISVVPPIGVYLIFFGIAYIENLIPPMPGDVIVAFGGYLAAEGLIGLFPVWSLTVVASVGGFMTMYWLGHRWGAQIEENRDSHFLLRFIDYKYFARGKKWMSRWGQGVIVANRFLAGTRSVISLTAGMSHLKITPTILSSLVSSVLWNTLLLAMGWVIRDNWQIIGEYLSNYGKVILALIALFVGLKAYFSYRRRKQVVKDEKE</sequence>
<evidence type="ECO:0000256" key="1">
    <source>
        <dbReference type="ARBA" id="ARBA00004651"/>
    </source>
</evidence>
<accession>A0A9X2RE30</accession>
<evidence type="ECO:0000256" key="3">
    <source>
        <dbReference type="ARBA" id="ARBA00022692"/>
    </source>
</evidence>
<dbReference type="InterPro" id="IPR032816">
    <property type="entry name" value="VTT_dom"/>
</dbReference>
<dbReference type="Pfam" id="PF09335">
    <property type="entry name" value="VTT_dom"/>
    <property type="match status" value="1"/>
</dbReference>
<feature type="domain" description="VTT" evidence="7">
    <location>
        <begin position="39"/>
        <end position="167"/>
    </location>
</feature>
<dbReference type="PANTHER" id="PTHR42709">
    <property type="entry name" value="ALKALINE PHOSPHATASE LIKE PROTEIN"/>
    <property type="match status" value="1"/>
</dbReference>
<gene>
    <name evidence="8" type="ORF">NM125_09010</name>
</gene>
<evidence type="ECO:0000256" key="6">
    <source>
        <dbReference type="SAM" id="Phobius"/>
    </source>
</evidence>
<feature type="transmembrane region" description="Helical" evidence="6">
    <location>
        <begin position="148"/>
        <end position="170"/>
    </location>
</feature>
<keyword evidence="2" id="KW-1003">Cell membrane</keyword>
<dbReference type="GO" id="GO:0005886">
    <property type="term" value="C:plasma membrane"/>
    <property type="evidence" value="ECO:0007669"/>
    <property type="project" value="UniProtKB-SubCell"/>
</dbReference>
<comment type="subcellular location">
    <subcellularLocation>
        <location evidence="1">Cell membrane</location>
        <topology evidence="1">Multi-pass membrane protein</topology>
    </subcellularLocation>
</comment>
<dbReference type="AlphaFoldDB" id="A0A9X2RE30"/>
<keyword evidence="5 6" id="KW-0472">Membrane</keyword>
<evidence type="ECO:0000313" key="9">
    <source>
        <dbReference type="Proteomes" id="UP001139125"/>
    </source>
</evidence>
<protein>
    <submittedName>
        <fullName evidence="8">DedA family protein</fullName>
    </submittedName>
</protein>
<feature type="transmembrane region" description="Helical" evidence="6">
    <location>
        <begin position="182"/>
        <end position="201"/>
    </location>
</feature>
<keyword evidence="4 6" id="KW-1133">Transmembrane helix</keyword>
<keyword evidence="9" id="KW-1185">Reference proteome</keyword>
<evidence type="ECO:0000259" key="7">
    <source>
        <dbReference type="Pfam" id="PF09335"/>
    </source>
</evidence>
<organism evidence="8 9">
    <name type="scientific">Gracilimonas sediminicola</name>
    <dbReference type="NCBI Taxonomy" id="2952158"/>
    <lineage>
        <taxon>Bacteria</taxon>
        <taxon>Pseudomonadati</taxon>
        <taxon>Balneolota</taxon>
        <taxon>Balneolia</taxon>
        <taxon>Balneolales</taxon>
        <taxon>Balneolaceae</taxon>
        <taxon>Gracilimonas</taxon>
    </lineage>
</organism>
<keyword evidence="3 6" id="KW-0812">Transmembrane</keyword>
<evidence type="ECO:0000256" key="2">
    <source>
        <dbReference type="ARBA" id="ARBA00022475"/>
    </source>
</evidence>
<feature type="transmembrane region" description="Helical" evidence="6">
    <location>
        <begin position="12"/>
        <end position="31"/>
    </location>
</feature>